<name>M5G4R8_DACPD</name>
<keyword evidence="4 9" id="KW-0349">Heme</keyword>
<dbReference type="PANTHER" id="PTHR24305">
    <property type="entry name" value="CYTOCHROME P450"/>
    <property type="match status" value="1"/>
</dbReference>
<dbReference type="GeneID" id="63690912"/>
<dbReference type="AlphaFoldDB" id="M5G4R8"/>
<organism evidence="11 12">
    <name type="scientific">Dacryopinax primogenitus (strain DJM 731)</name>
    <name type="common">Brown rot fungus</name>
    <dbReference type="NCBI Taxonomy" id="1858805"/>
    <lineage>
        <taxon>Eukaryota</taxon>
        <taxon>Fungi</taxon>
        <taxon>Dikarya</taxon>
        <taxon>Basidiomycota</taxon>
        <taxon>Agaricomycotina</taxon>
        <taxon>Dacrymycetes</taxon>
        <taxon>Dacrymycetales</taxon>
        <taxon>Dacrymycetaceae</taxon>
        <taxon>Dacryopinax</taxon>
    </lineage>
</organism>
<dbReference type="PRINTS" id="PR00385">
    <property type="entry name" value="P450"/>
</dbReference>
<dbReference type="InterPro" id="IPR002401">
    <property type="entry name" value="Cyt_P450_E_grp-I"/>
</dbReference>
<dbReference type="InterPro" id="IPR036396">
    <property type="entry name" value="Cyt_P450_sf"/>
</dbReference>
<dbReference type="InterPro" id="IPR001128">
    <property type="entry name" value="Cyt_P450"/>
</dbReference>
<evidence type="ECO:0000256" key="6">
    <source>
        <dbReference type="ARBA" id="ARBA00023002"/>
    </source>
</evidence>
<comment type="pathway">
    <text evidence="2">Secondary metabolite biosynthesis.</text>
</comment>
<dbReference type="GO" id="GO:0020037">
    <property type="term" value="F:heme binding"/>
    <property type="evidence" value="ECO:0007669"/>
    <property type="project" value="InterPro"/>
</dbReference>
<dbReference type="Gene3D" id="1.10.630.10">
    <property type="entry name" value="Cytochrome P450"/>
    <property type="match status" value="1"/>
</dbReference>
<dbReference type="SUPFAM" id="SSF48264">
    <property type="entry name" value="Cytochrome P450"/>
    <property type="match status" value="1"/>
</dbReference>
<evidence type="ECO:0000313" key="11">
    <source>
        <dbReference type="EMBL" id="EJU00857.1"/>
    </source>
</evidence>
<dbReference type="InterPro" id="IPR050121">
    <property type="entry name" value="Cytochrome_P450_monoxygenase"/>
</dbReference>
<proteinExistence type="inferred from homology"/>
<protein>
    <submittedName>
        <fullName evidence="11">Cytochrome-450 hydroxylase</fullName>
    </submittedName>
</protein>
<evidence type="ECO:0000313" key="12">
    <source>
        <dbReference type="Proteomes" id="UP000030653"/>
    </source>
</evidence>
<evidence type="ECO:0000256" key="9">
    <source>
        <dbReference type="PIRSR" id="PIRSR602401-1"/>
    </source>
</evidence>
<dbReference type="STRING" id="1858805.M5G4R8"/>
<evidence type="ECO:0000256" key="4">
    <source>
        <dbReference type="ARBA" id="ARBA00022617"/>
    </source>
</evidence>
<evidence type="ECO:0000256" key="2">
    <source>
        <dbReference type="ARBA" id="ARBA00005179"/>
    </source>
</evidence>
<dbReference type="GO" id="GO:0004497">
    <property type="term" value="F:monooxygenase activity"/>
    <property type="evidence" value="ECO:0007669"/>
    <property type="project" value="UniProtKB-KW"/>
</dbReference>
<sequence>MIALVFSVLISLCLFYLGWCLWTIVIYHWLFSPIQQLPGPVLQRFFSTNLQFVMEPEMSPHYHDKWESVYGKTFCIHGFGKAIILPELDPRILTLDPKAMTHVLNEPITYPKPWQSRRLISELIGNGLFSAEGASHRRQRKVLNPAFSNHNLQSFGPLFTSQVFKLRDAWKALLGKEREVSIDVAHWFSRATFDVIGIAGFDYHFNALEAESNPVYLAYREMFQVGVDDGFTARSILEVYLPILKKIWPDKRTNTIRRSHDIIYGVGRQLLERRKKELEEDRRTSLHTKDLLGLMIFSNLSPDITEDQRISDQDMLDEINSFFFAGSDSTSLALSWTLYLLATTPEAQTRLRKEVLSLDADASFKAIDALTFLDKCCREELRLIPPVHSSLRVADRDDILPLSTSIQLRNGEVVDQVHVPKGTCIHIPIEGFNLLSSVWGPDAHRFNPDRWDNLPSAVKDQPGLYSNLMTFSGGPRGCIGMRFSIMEMKIFLFQLVRSFEFVAKEKVVKRNVVLTRPFVLGKRRSQLPIIIRMVDSRDEGTTL</sequence>
<dbReference type="OrthoDB" id="1470350at2759"/>
<dbReference type="OMA" id="KPWQSRR"/>
<accession>M5G4R8</accession>
<dbReference type="PANTHER" id="PTHR24305:SF166">
    <property type="entry name" value="CYTOCHROME P450 12A4, MITOCHONDRIAL-RELATED"/>
    <property type="match status" value="1"/>
</dbReference>
<comment type="cofactor">
    <cofactor evidence="1 9">
        <name>heme</name>
        <dbReference type="ChEBI" id="CHEBI:30413"/>
    </cofactor>
</comment>
<dbReference type="CDD" id="cd11069">
    <property type="entry name" value="CYP_FUM15-like"/>
    <property type="match status" value="1"/>
</dbReference>
<evidence type="ECO:0000256" key="10">
    <source>
        <dbReference type="RuleBase" id="RU000461"/>
    </source>
</evidence>
<dbReference type="Proteomes" id="UP000030653">
    <property type="component" value="Unassembled WGS sequence"/>
</dbReference>
<dbReference type="GO" id="GO:0005506">
    <property type="term" value="F:iron ion binding"/>
    <property type="evidence" value="ECO:0007669"/>
    <property type="project" value="InterPro"/>
</dbReference>
<keyword evidence="5 9" id="KW-0479">Metal-binding</keyword>
<feature type="binding site" description="axial binding residue" evidence="9">
    <location>
        <position position="478"/>
    </location>
    <ligand>
        <name>heme</name>
        <dbReference type="ChEBI" id="CHEBI:30413"/>
    </ligand>
    <ligandPart>
        <name>Fe</name>
        <dbReference type="ChEBI" id="CHEBI:18248"/>
    </ligandPart>
</feature>
<dbReference type="EMBL" id="JH795865">
    <property type="protein sequence ID" value="EJU00857.1"/>
    <property type="molecule type" value="Genomic_DNA"/>
</dbReference>
<evidence type="ECO:0000256" key="1">
    <source>
        <dbReference type="ARBA" id="ARBA00001971"/>
    </source>
</evidence>
<keyword evidence="6 10" id="KW-0560">Oxidoreductase</keyword>
<dbReference type="HOGENOM" id="CLU_001570_5_11_1"/>
<dbReference type="RefSeq" id="XP_040627754.1">
    <property type="nucleotide sequence ID" value="XM_040775850.1"/>
</dbReference>
<dbReference type="PROSITE" id="PS00086">
    <property type="entry name" value="CYTOCHROME_P450"/>
    <property type="match status" value="1"/>
</dbReference>
<keyword evidence="8 10" id="KW-0503">Monooxygenase</keyword>
<comment type="similarity">
    <text evidence="3 10">Belongs to the cytochrome P450 family.</text>
</comment>
<keyword evidence="12" id="KW-1185">Reference proteome</keyword>
<dbReference type="PRINTS" id="PR00463">
    <property type="entry name" value="EP450I"/>
</dbReference>
<keyword evidence="7 9" id="KW-0408">Iron</keyword>
<dbReference type="GO" id="GO:0016705">
    <property type="term" value="F:oxidoreductase activity, acting on paired donors, with incorporation or reduction of molecular oxygen"/>
    <property type="evidence" value="ECO:0007669"/>
    <property type="project" value="InterPro"/>
</dbReference>
<evidence type="ECO:0000256" key="8">
    <source>
        <dbReference type="ARBA" id="ARBA00023033"/>
    </source>
</evidence>
<dbReference type="InterPro" id="IPR017972">
    <property type="entry name" value="Cyt_P450_CS"/>
</dbReference>
<evidence type="ECO:0000256" key="5">
    <source>
        <dbReference type="ARBA" id="ARBA00022723"/>
    </source>
</evidence>
<evidence type="ECO:0000256" key="7">
    <source>
        <dbReference type="ARBA" id="ARBA00023004"/>
    </source>
</evidence>
<reference evidence="11 12" key="1">
    <citation type="journal article" date="2012" name="Science">
        <title>The Paleozoic origin of enzymatic lignin decomposition reconstructed from 31 fungal genomes.</title>
        <authorList>
            <person name="Floudas D."/>
            <person name="Binder M."/>
            <person name="Riley R."/>
            <person name="Barry K."/>
            <person name="Blanchette R.A."/>
            <person name="Henrissat B."/>
            <person name="Martinez A.T."/>
            <person name="Otillar R."/>
            <person name="Spatafora J.W."/>
            <person name="Yadav J.S."/>
            <person name="Aerts A."/>
            <person name="Benoit I."/>
            <person name="Boyd A."/>
            <person name="Carlson A."/>
            <person name="Copeland A."/>
            <person name="Coutinho P.M."/>
            <person name="de Vries R.P."/>
            <person name="Ferreira P."/>
            <person name="Findley K."/>
            <person name="Foster B."/>
            <person name="Gaskell J."/>
            <person name="Glotzer D."/>
            <person name="Gorecki P."/>
            <person name="Heitman J."/>
            <person name="Hesse C."/>
            <person name="Hori C."/>
            <person name="Igarashi K."/>
            <person name="Jurgens J.A."/>
            <person name="Kallen N."/>
            <person name="Kersten P."/>
            <person name="Kohler A."/>
            <person name="Kuees U."/>
            <person name="Kumar T.K.A."/>
            <person name="Kuo A."/>
            <person name="LaButti K."/>
            <person name="Larrondo L.F."/>
            <person name="Lindquist E."/>
            <person name="Ling A."/>
            <person name="Lombard V."/>
            <person name="Lucas S."/>
            <person name="Lundell T."/>
            <person name="Martin R."/>
            <person name="McLaughlin D.J."/>
            <person name="Morgenstern I."/>
            <person name="Morin E."/>
            <person name="Murat C."/>
            <person name="Nagy L.G."/>
            <person name="Nolan M."/>
            <person name="Ohm R.A."/>
            <person name="Patyshakuliyeva A."/>
            <person name="Rokas A."/>
            <person name="Ruiz-Duenas F.J."/>
            <person name="Sabat G."/>
            <person name="Salamov A."/>
            <person name="Samejima M."/>
            <person name="Schmutz J."/>
            <person name="Slot J.C."/>
            <person name="St John F."/>
            <person name="Stenlid J."/>
            <person name="Sun H."/>
            <person name="Sun S."/>
            <person name="Syed K."/>
            <person name="Tsang A."/>
            <person name="Wiebenga A."/>
            <person name="Young D."/>
            <person name="Pisabarro A."/>
            <person name="Eastwood D.C."/>
            <person name="Martin F."/>
            <person name="Cullen D."/>
            <person name="Grigoriev I.V."/>
            <person name="Hibbett D.S."/>
        </authorList>
    </citation>
    <scope>NUCLEOTIDE SEQUENCE [LARGE SCALE GENOMIC DNA]</scope>
    <source>
        <strain evidence="11 12">DJM-731 SS1</strain>
    </source>
</reference>
<evidence type="ECO:0000256" key="3">
    <source>
        <dbReference type="ARBA" id="ARBA00010617"/>
    </source>
</evidence>
<dbReference type="Pfam" id="PF00067">
    <property type="entry name" value="p450"/>
    <property type="match status" value="1"/>
</dbReference>
<gene>
    <name evidence="11" type="ORF">DACRYDRAFT_67590</name>
</gene>